<keyword evidence="2" id="KW-1185">Reference proteome</keyword>
<reference evidence="2" key="1">
    <citation type="submission" date="2016-11" db="EMBL/GenBank/DDBJ databases">
        <authorList>
            <person name="Varghese N."/>
            <person name="Submissions S."/>
        </authorList>
    </citation>
    <scope>NUCLEOTIDE SEQUENCE [LARGE SCALE GENOMIC DNA]</scope>
    <source>
        <strain evidence="2">DSM 15518</strain>
    </source>
</reference>
<sequence>MKFRVMGGRIQGERVNLFKITKKEIGYNFLFQYLEISNSIFFRNFCILVVSLIKCE</sequence>
<organism evidence="1 2">
    <name type="scientific">Tepidibacter formicigenes DSM 15518</name>
    <dbReference type="NCBI Taxonomy" id="1123349"/>
    <lineage>
        <taxon>Bacteria</taxon>
        <taxon>Bacillati</taxon>
        <taxon>Bacillota</taxon>
        <taxon>Clostridia</taxon>
        <taxon>Peptostreptococcales</taxon>
        <taxon>Peptostreptococcaceae</taxon>
        <taxon>Tepidibacter</taxon>
    </lineage>
</organism>
<evidence type="ECO:0000313" key="1">
    <source>
        <dbReference type="EMBL" id="SHK19928.1"/>
    </source>
</evidence>
<accession>A0A1M6QIC4</accession>
<gene>
    <name evidence="1" type="ORF">SAMN02744037_01854</name>
</gene>
<evidence type="ECO:0000313" key="2">
    <source>
        <dbReference type="Proteomes" id="UP000242497"/>
    </source>
</evidence>
<dbReference type="Proteomes" id="UP000242497">
    <property type="component" value="Unassembled WGS sequence"/>
</dbReference>
<proteinExistence type="predicted"/>
<protein>
    <submittedName>
        <fullName evidence="1">Uncharacterized protein</fullName>
    </submittedName>
</protein>
<dbReference type="EMBL" id="FRAE01000043">
    <property type="protein sequence ID" value="SHK19928.1"/>
    <property type="molecule type" value="Genomic_DNA"/>
</dbReference>
<name>A0A1M6QIC4_9FIRM</name>
<dbReference type="AlphaFoldDB" id="A0A1M6QIC4"/>